<dbReference type="SUPFAM" id="SSF55159">
    <property type="entry name" value="eIF1-like"/>
    <property type="match status" value="1"/>
</dbReference>
<name>A0A6P8J657_ACTTE</name>
<gene>
    <name evidence="4" type="primary">LOC116306848</name>
</gene>
<dbReference type="RefSeq" id="XP_031572830.1">
    <property type="nucleotide sequence ID" value="XM_031716970.1"/>
</dbReference>
<keyword evidence="3" id="KW-1185">Reference proteome</keyword>
<dbReference type="GeneID" id="116306848"/>
<protein>
    <submittedName>
        <fullName evidence="4">Uncharacterized protein LOC116306848</fullName>
    </submittedName>
</protein>
<dbReference type="Gene3D" id="3.30.780.10">
    <property type="entry name" value="SUI1-like domain"/>
    <property type="match status" value="1"/>
</dbReference>
<evidence type="ECO:0000313" key="3">
    <source>
        <dbReference type="Proteomes" id="UP000515163"/>
    </source>
</evidence>
<sequence>MPKRSKKQGQKQDDHDGRPPNLTLASFMQFPDLPASSSLSVEKKNDEAVEEEKKETQTSECLRQENVFPSDNLVSSTQPGCEAVQNLNPIYHIGKTKKGKLPLTCESRAKGKKVTVISNVTGDAKALLSELKRRAGCGGVVRDEGTVELQGDRIKFLTQFLTGHPCLKPYKG</sequence>
<feature type="domain" description="SUI1" evidence="2">
    <location>
        <begin position="101"/>
        <end position="165"/>
    </location>
</feature>
<dbReference type="InterPro" id="IPR036877">
    <property type="entry name" value="SUI1_dom_sf"/>
</dbReference>
<dbReference type="KEGG" id="aten:116306848"/>
<dbReference type="GO" id="GO:0005840">
    <property type="term" value="C:ribosome"/>
    <property type="evidence" value="ECO:0007669"/>
    <property type="project" value="InterPro"/>
</dbReference>
<dbReference type="GO" id="GO:0003735">
    <property type="term" value="F:structural constituent of ribosome"/>
    <property type="evidence" value="ECO:0007669"/>
    <property type="project" value="InterPro"/>
</dbReference>
<dbReference type="Pfam" id="PF01253">
    <property type="entry name" value="SUI1"/>
    <property type="match status" value="1"/>
</dbReference>
<dbReference type="AlphaFoldDB" id="A0A6P8J657"/>
<proteinExistence type="predicted"/>
<dbReference type="InterPro" id="IPR001950">
    <property type="entry name" value="SUI1"/>
</dbReference>
<feature type="compositionally biased region" description="Basic and acidic residues" evidence="1">
    <location>
        <begin position="41"/>
        <end position="57"/>
    </location>
</feature>
<reference evidence="4" key="1">
    <citation type="submission" date="2025-08" db="UniProtKB">
        <authorList>
            <consortium name="RefSeq"/>
        </authorList>
    </citation>
    <scope>IDENTIFICATION</scope>
    <source>
        <tissue evidence="4">Tentacle</tissue>
    </source>
</reference>
<dbReference type="InParanoid" id="A0A6P8J657"/>
<organism evidence="3 4">
    <name type="scientific">Actinia tenebrosa</name>
    <name type="common">Australian red waratah sea anemone</name>
    <dbReference type="NCBI Taxonomy" id="6105"/>
    <lineage>
        <taxon>Eukaryota</taxon>
        <taxon>Metazoa</taxon>
        <taxon>Cnidaria</taxon>
        <taxon>Anthozoa</taxon>
        <taxon>Hexacorallia</taxon>
        <taxon>Actiniaria</taxon>
        <taxon>Actiniidae</taxon>
        <taxon>Actinia</taxon>
    </lineage>
</organism>
<evidence type="ECO:0000313" key="4">
    <source>
        <dbReference type="RefSeq" id="XP_031572830.1"/>
    </source>
</evidence>
<dbReference type="GO" id="GO:0003743">
    <property type="term" value="F:translation initiation factor activity"/>
    <property type="evidence" value="ECO:0007669"/>
    <property type="project" value="InterPro"/>
</dbReference>
<dbReference type="PROSITE" id="PS50296">
    <property type="entry name" value="SUI1"/>
    <property type="match status" value="1"/>
</dbReference>
<evidence type="ECO:0000259" key="2">
    <source>
        <dbReference type="PROSITE" id="PS50296"/>
    </source>
</evidence>
<accession>A0A6P8J657</accession>
<feature type="region of interest" description="Disordered" evidence="1">
    <location>
        <begin position="1"/>
        <end position="61"/>
    </location>
</feature>
<evidence type="ECO:0000256" key="1">
    <source>
        <dbReference type="SAM" id="MobiDB-lite"/>
    </source>
</evidence>
<dbReference type="Proteomes" id="UP000515163">
    <property type="component" value="Unplaced"/>
</dbReference>
<dbReference type="OrthoDB" id="439458at2759"/>